<feature type="compositionally biased region" description="Low complexity" evidence="13">
    <location>
        <begin position="60"/>
        <end position="78"/>
    </location>
</feature>
<dbReference type="OMA" id="ICEYLHI"/>
<evidence type="ECO:0000256" key="10">
    <source>
        <dbReference type="ARBA" id="ARBA00034617"/>
    </source>
</evidence>
<feature type="region of interest" description="Disordered" evidence="13">
    <location>
        <begin position="1"/>
        <end position="20"/>
    </location>
</feature>
<evidence type="ECO:0000256" key="7">
    <source>
        <dbReference type="ARBA" id="ARBA00023125"/>
    </source>
</evidence>
<dbReference type="SMART" id="SM00490">
    <property type="entry name" value="HELICc"/>
    <property type="match status" value="1"/>
</dbReference>
<dbReference type="EC" id="5.6.2.4" evidence="11"/>
<evidence type="ECO:0000256" key="1">
    <source>
        <dbReference type="ARBA" id="ARBA00004123"/>
    </source>
</evidence>
<dbReference type="KEGG" id="ngr:NAEGRDRAFT_29370"/>
<dbReference type="InterPro" id="IPR011545">
    <property type="entry name" value="DEAD/DEAH_box_helicase_dom"/>
</dbReference>
<evidence type="ECO:0000259" key="14">
    <source>
        <dbReference type="PROSITE" id="PS51192"/>
    </source>
</evidence>
<dbReference type="InterPro" id="IPR014001">
    <property type="entry name" value="Helicase_ATP-bd"/>
</dbReference>
<dbReference type="OrthoDB" id="10261556at2759"/>
<dbReference type="STRING" id="5762.D2UY85"/>
<dbReference type="Pfam" id="PF00271">
    <property type="entry name" value="Helicase_C"/>
    <property type="match status" value="1"/>
</dbReference>
<feature type="domain" description="Helicase C-terminal" evidence="15">
    <location>
        <begin position="342"/>
        <end position="493"/>
    </location>
</feature>
<dbReference type="InterPro" id="IPR027417">
    <property type="entry name" value="P-loop_NTPase"/>
</dbReference>
<dbReference type="eggNOG" id="KOG0351">
    <property type="taxonomic scope" value="Eukaryota"/>
</dbReference>
<evidence type="ECO:0000256" key="8">
    <source>
        <dbReference type="ARBA" id="ARBA00023235"/>
    </source>
</evidence>
<protein>
    <recommendedName>
        <fullName evidence="11">DNA 3'-5' helicase</fullName>
        <ecNumber evidence="11">5.6.2.4</ecNumber>
    </recommendedName>
</protein>
<dbReference type="GO" id="GO:0009378">
    <property type="term" value="F:four-way junction helicase activity"/>
    <property type="evidence" value="ECO:0007669"/>
    <property type="project" value="TreeGrafter"/>
</dbReference>
<evidence type="ECO:0000256" key="13">
    <source>
        <dbReference type="SAM" id="MobiDB-lite"/>
    </source>
</evidence>
<dbReference type="GO" id="GO:0000724">
    <property type="term" value="P:double-strand break repair via homologous recombination"/>
    <property type="evidence" value="ECO:0007669"/>
    <property type="project" value="TreeGrafter"/>
</dbReference>
<dbReference type="PANTHER" id="PTHR13710">
    <property type="entry name" value="DNA HELICASE RECQ FAMILY MEMBER"/>
    <property type="match status" value="1"/>
</dbReference>
<dbReference type="Proteomes" id="UP000006671">
    <property type="component" value="Unassembled WGS sequence"/>
</dbReference>
<dbReference type="InterPro" id="IPR001650">
    <property type="entry name" value="Helicase_C-like"/>
</dbReference>
<dbReference type="Gene3D" id="3.40.50.300">
    <property type="entry name" value="P-loop containing nucleotide triphosphate hydrolases"/>
    <property type="match status" value="2"/>
</dbReference>
<dbReference type="GeneID" id="8859076"/>
<dbReference type="PROSITE" id="PS51192">
    <property type="entry name" value="HELICASE_ATP_BIND_1"/>
    <property type="match status" value="1"/>
</dbReference>
<dbReference type="GO" id="GO:0005524">
    <property type="term" value="F:ATP binding"/>
    <property type="evidence" value="ECO:0007669"/>
    <property type="project" value="UniProtKB-KW"/>
</dbReference>
<dbReference type="SMART" id="SM00487">
    <property type="entry name" value="DEXDc"/>
    <property type="match status" value="1"/>
</dbReference>
<dbReference type="SUPFAM" id="SSF52540">
    <property type="entry name" value="P-loop containing nucleoside triphosphate hydrolases"/>
    <property type="match status" value="2"/>
</dbReference>
<keyword evidence="3" id="KW-0547">Nucleotide-binding</keyword>
<dbReference type="NCBIfam" id="TIGR00614">
    <property type="entry name" value="recQ_fam"/>
    <property type="match status" value="1"/>
</dbReference>
<keyword evidence="6" id="KW-0067">ATP-binding</keyword>
<keyword evidence="9" id="KW-0539">Nucleus</keyword>
<dbReference type="PANTHER" id="PTHR13710:SF108">
    <property type="entry name" value="ATP-DEPENDENT DNA HELICASE Q4"/>
    <property type="match status" value="1"/>
</dbReference>
<dbReference type="RefSeq" id="XP_002683171.1">
    <property type="nucleotide sequence ID" value="XM_002683125.1"/>
</dbReference>
<organism evidence="17">
    <name type="scientific">Naegleria gruberi</name>
    <name type="common">Amoeba</name>
    <dbReference type="NCBI Taxonomy" id="5762"/>
    <lineage>
        <taxon>Eukaryota</taxon>
        <taxon>Discoba</taxon>
        <taxon>Heterolobosea</taxon>
        <taxon>Tetramitia</taxon>
        <taxon>Eutetramitia</taxon>
        <taxon>Vahlkampfiidae</taxon>
        <taxon>Naegleria</taxon>
    </lineage>
</organism>
<gene>
    <name evidence="16" type="ORF">NAEGRDRAFT_29370</name>
</gene>
<reference evidence="16 17" key="1">
    <citation type="journal article" date="2010" name="Cell">
        <title>The genome of Naegleria gruberi illuminates early eukaryotic versatility.</title>
        <authorList>
            <person name="Fritz-Laylin L.K."/>
            <person name="Prochnik S.E."/>
            <person name="Ginger M.L."/>
            <person name="Dacks J.B."/>
            <person name="Carpenter M.L."/>
            <person name="Field M.C."/>
            <person name="Kuo A."/>
            <person name="Paredez A."/>
            <person name="Chapman J."/>
            <person name="Pham J."/>
            <person name="Shu S."/>
            <person name="Neupane R."/>
            <person name="Cipriano M."/>
            <person name="Mancuso J."/>
            <person name="Tu H."/>
            <person name="Salamov A."/>
            <person name="Lindquist E."/>
            <person name="Shapiro H."/>
            <person name="Lucas S."/>
            <person name="Grigoriev I.V."/>
            <person name="Cande W.Z."/>
            <person name="Fulton C."/>
            <person name="Rokhsar D.S."/>
            <person name="Dawson S.C."/>
        </authorList>
    </citation>
    <scope>NUCLEOTIDE SEQUENCE [LARGE SCALE GENOMIC DNA]</scope>
    <source>
        <strain evidence="16 17">NEG-M</strain>
    </source>
</reference>
<dbReference type="PROSITE" id="PS51194">
    <property type="entry name" value="HELICASE_CTER"/>
    <property type="match status" value="1"/>
</dbReference>
<evidence type="ECO:0000256" key="9">
    <source>
        <dbReference type="ARBA" id="ARBA00023242"/>
    </source>
</evidence>
<evidence type="ECO:0000256" key="12">
    <source>
        <dbReference type="ARBA" id="ARBA00049360"/>
    </source>
</evidence>
<dbReference type="GO" id="GO:0005737">
    <property type="term" value="C:cytoplasm"/>
    <property type="evidence" value="ECO:0007669"/>
    <property type="project" value="TreeGrafter"/>
</dbReference>
<dbReference type="FunFam" id="3.40.50.300:FF:000772">
    <property type="entry name" value="ATP-dependent DNA helicase Q4"/>
    <property type="match status" value="1"/>
</dbReference>
<comment type="similarity">
    <text evidence="2">Belongs to the helicase family. RecQ subfamily.</text>
</comment>
<sequence>MEKEHQKEIQEREELEKENKTWCEKLEKKEAHKPAFKSEPNFVKLNMKRKGFKSKKRFKPSGARFSNNLSKKNFNKLNNTEEDQSLDQEITNDTYSDIEEKESTNFDDTISLKYSMDEIIRSKEKAEEILQEFFSHESFRPGQFETISRIMNNQSSLLISGTGSGKSTCYQFPALCMTLGKLEFAIVVSPLISLMEDQLKNLIPTLPGSILTNNQSSQQKSKIINDIRKGITKILFISPERLCDPKFIEQLRQLPKISFACIDEAHCMSEWSHNFRPSYLSIKNVLGKDLGVTTILAMTGTATRHTEESICEYLHIEKDGIYRQTLARHNLIKTISLGIPSKFTAVLNLLNSERMRNCKESIIIYAMQRRDAEQLCSHLIMNGIHAIPYHAGLDTSKRKEIQNKFVKKEINIIVATVAFGMGINISNVQAVIHFNLPKSIESYIQEIGRAGRDGSQAQCHMLLDDDDYLLIRSLCYSNYVDVFTVKKLIQKVFKDNEIGTVIAMGIKQLEKHLDLKEEVISTILTLLQSKGYVKVLPQMNHIFTIYFMKSTPVELSKKHAWIKIALQNSKSTKFEIDISKLSKEASITLSQLEMEIIGLKEIGEIKYESKSEAFCLEVVKDVDDIIQVSTIITEEMKSLEKINVHKSKAMYKLAREFIISDEESQKSQPKRKTGMDELIDSYFTSEKEEDFLSSENDIAKTELKGNDRITIQADCFVLLRKYESIPNAKVLAKILTGLSTPNFNVEFWKSCGMWGRYRNVDFYSLLEVATDVFTRHKVENL</sequence>
<dbReference type="AlphaFoldDB" id="D2UY85"/>
<evidence type="ECO:0000313" key="17">
    <source>
        <dbReference type="Proteomes" id="UP000006671"/>
    </source>
</evidence>
<evidence type="ECO:0000256" key="3">
    <source>
        <dbReference type="ARBA" id="ARBA00022741"/>
    </source>
</evidence>
<dbReference type="InterPro" id="IPR004589">
    <property type="entry name" value="DNA_helicase_ATP-dep_RecQ"/>
</dbReference>
<dbReference type="EMBL" id="GG738845">
    <property type="protein sequence ID" value="EFC50427.1"/>
    <property type="molecule type" value="Genomic_DNA"/>
</dbReference>
<evidence type="ECO:0000256" key="4">
    <source>
        <dbReference type="ARBA" id="ARBA00022801"/>
    </source>
</evidence>
<evidence type="ECO:0000259" key="15">
    <source>
        <dbReference type="PROSITE" id="PS51194"/>
    </source>
</evidence>
<keyword evidence="5" id="KW-0347">Helicase</keyword>
<comment type="catalytic activity">
    <reaction evidence="10">
        <text>Couples ATP hydrolysis with the unwinding of duplex DNA by translocating in the 3'-5' direction.</text>
        <dbReference type="EC" id="5.6.2.4"/>
    </reaction>
</comment>
<dbReference type="GO" id="GO:0005634">
    <property type="term" value="C:nucleus"/>
    <property type="evidence" value="ECO:0007669"/>
    <property type="project" value="UniProtKB-SubCell"/>
</dbReference>
<keyword evidence="7" id="KW-0238">DNA-binding</keyword>
<comment type="catalytic activity">
    <reaction evidence="12">
        <text>ATP + H2O = ADP + phosphate + H(+)</text>
        <dbReference type="Rhea" id="RHEA:13065"/>
        <dbReference type="ChEBI" id="CHEBI:15377"/>
        <dbReference type="ChEBI" id="CHEBI:15378"/>
        <dbReference type="ChEBI" id="CHEBI:30616"/>
        <dbReference type="ChEBI" id="CHEBI:43474"/>
        <dbReference type="ChEBI" id="CHEBI:456216"/>
    </reaction>
</comment>
<dbReference type="VEuPathDB" id="AmoebaDB:NAEGRDRAFT_29370"/>
<comment type="subcellular location">
    <subcellularLocation>
        <location evidence="1">Nucleus</location>
    </subcellularLocation>
</comment>
<keyword evidence="4" id="KW-0378">Hydrolase</keyword>
<keyword evidence="17" id="KW-1185">Reference proteome</keyword>
<evidence type="ECO:0000256" key="6">
    <source>
        <dbReference type="ARBA" id="ARBA00022840"/>
    </source>
</evidence>
<feature type="region of interest" description="Disordered" evidence="13">
    <location>
        <begin position="54"/>
        <end position="90"/>
    </location>
</feature>
<keyword evidence="8" id="KW-0413">Isomerase</keyword>
<name>D2UY85_NAEGR</name>
<feature type="domain" description="Helicase ATP-binding" evidence="14">
    <location>
        <begin position="147"/>
        <end position="320"/>
    </location>
</feature>
<evidence type="ECO:0000313" key="16">
    <source>
        <dbReference type="EMBL" id="EFC50427.1"/>
    </source>
</evidence>
<evidence type="ECO:0000256" key="5">
    <source>
        <dbReference type="ARBA" id="ARBA00022806"/>
    </source>
</evidence>
<dbReference type="GO" id="GO:0003677">
    <property type="term" value="F:DNA binding"/>
    <property type="evidence" value="ECO:0007669"/>
    <property type="project" value="UniProtKB-KW"/>
</dbReference>
<evidence type="ECO:0000256" key="2">
    <source>
        <dbReference type="ARBA" id="ARBA00005446"/>
    </source>
</evidence>
<dbReference type="Pfam" id="PF00270">
    <property type="entry name" value="DEAD"/>
    <property type="match status" value="1"/>
</dbReference>
<dbReference type="GO" id="GO:0043138">
    <property type="term" value="F:3'-5' DNA helicase activity"/>
    <property type="evidence" value="ECO:0007669"/>
    <property type="project" value="UniProtKB-EC"/>
</dbReference>
<accession>D2UY85</accession>
<dbReference type="CDD" id="cd18018">
    <property type="entry name" value="DEXHc_RecQ4-like"/>
    <property type="match status" value="1"/>
</dbReference>
<dbReference type="GO" id="GO:0005694">
    <property type="term" value="C:chromosome"/>
    <property type="evidence" value="ECO:0007669"/>
    <property type="project" value="TreeGrafter"/>
</dbReference>
<dbReference type="GO" id="GO:0016787">
    <property type="term" value="F:hydrolase activity"/>
    <property type="evidence" value="ECO:0007669"/>
    <property type="project" value="UniProtKB-KW"/>
</dbReference>
<evidence type="ECO:0000256" key="11">
    <source>
        <dbReference type="ARBA" id="ARBA00034808"/>
    </source>
</evidence>
<proteinExistence type="inferred from homology"/>
<dbReference type="InParanoid" id="D2UY85"/>